<organism evidence="1 2">
    <name type="scientific">Enterococcus mundtii</name>
    <dbReference type="NCBI Taxonomy" id="53346"/>
    <lineage>
        <taxon>Bacteria</taxon>
        <taxon>Bacillati</taxon>
        <taxon>Bacillota</taxon>
        <taxon>Bacilli</taxon>
        <taxon>Lactobacillales</taxon>
        <taxon>Enterococcaceae</taxon>
        <taxon>Enterococcus</taxon>
    </lineage>
</organism>
<gene>
    <name evidence="1" type="ORF">BTN92_13530</name>
</gene>
<dbReference type="AlphaFoldDB" id="A0A1V2UCR0"/>
<protein>
    <submittedName>
        <fullName evidence="1">Phage capsid protein</fullName>
    </submittedName>
</protein>
<evidence type="ECO:0000313" key="2">
    <source>
        <dbReference type="Proteomes" id="UP000189299"/>
    </source>
</evidence>
<dbReference type="InterPro" id="IPR021145">
    <property type="entry name" value="Portal_protein_SPP1_Gp6-like"/>
</dbReference>
<dbReference type="EMBL" id="MSTR01000016">
    <property type="protein sequence ID" value="ONN41089.1"/>
    <property type="molecule type" value="Genomic_DNA"/>
</dbReference>
<evidence type="ECO:0000313" key="1">
    <source>
        <dbReference type="EMBL" id="ONN41089.1"/>
    </source>
</evidence>
<sequence>MSFWQAIKRVFGKGAVAIGAKKELQSILDHPKIQLSREEYDRIQNSLLYYQGYTHCHSDQRAKANINMARKVASEYAKVMFNEQAEITIGKDDKSKKYDEASAWIESVFQHNDFKRNLSKYLEPAMALGGLVVRPYFNDQSGQVEFSWALPDAFFPLESSTNKISQCAMAFKTIKTQGNKTFYYTLLEFHEWIDGEYWVSMELYESENSNVLGMQVSLNTLKQYEEFETAVHGEEIERPIFSYFKTAGFNNINPYSPLGVGVYDNCKRTLDRLNKALDAFDHEIDVGKRRVAVPESMLDGVPNKETGTVDLTYDPMDEFYVVIPGTNPSDFKITDLTQDIRTEQYIGAINHRLRLLEMEVGLSTGTFVFDGAGVRTTNKTATEVISENSQTYQSRNQQTTELEEFIRDVVLALCELGRATEIDGKPLFSGETPNREEIGVNFDDGIFLDKKSESDYYRELKNDGLIPGWLTLAKIMKLPESKAKDLYRQAQLDVIDETTGKIRDSGYEDFEE</sequence>
<dbReference type="RefSeq" id="WP_077151954.1">
    <property type="nucleotide sequence ID" value="NZ_CABMMO010000016.1"/>
</dbReference>
<accession>A0A1V2UCR0</accession>
<dbReference type="STRING" id="53346.A5802_002007"/>
<proteinExistence type="predicted"/>
<dbReference type="PIRSF" id="PIRSF011911">
    <property type="entry name" value="A118_put_portal"/>
    <property type="match status" value="1"/>
</dbReference>
<dbReference type="NCBIfam" id="TIGR01542">
    <property type="entry name" value="A118_put_portal"/>
    <property type="match status" value="1"/>
</dbReference>
<name>A0A1V2UCR0_ENTMU</name>
<dbReference type="OrthoDB" id="1641671at2"/>
<dbReference type="InterPro" id="IPR006432">
    <property type="entry name" value="Phage_portal_A118-type"/>
</dbReference>
<dbReference type="Pfam" id="PF05133">
    <property type="entry name" value="SPP1_portal"/>
    <property type="match status" value="1"/>
</dbReference>
<dbReference type="Proteomes" id="UP000189299">
    <property type="component" value="Unassembled WGS sequence"/>
</dbReference>
<comment type="caution">
    <text evidence="1">The sequence shown here is derived from an EMBL/GenBank/DDBJ whole genome shotgun (WGS) entry which is preliminary data.</text>
</comment>
<reference evidence="1 2" key="1">
    <citation type="submission" date="2016-12" db="EMBL/GenBank/DDBJ databases">
        <authorList>
            <person name="Song W.-J."/>
            <person name="Kurnit D.M."/>
        </authorList>
    </citation>
    <scope>NUCLEOTIDE SEQUENCE [LARGE SCALE GENOMIC DNA]</scope>
    <source>
        <strain evidence="1 2">CGB1038-1_S1</strain>
    </source>
</reference>